<dbReference type="SUPFAM" id="SSF51161">
    <property type="entry name" value="Trimeric LpxA-like enzymes"/>
    <property type="match status" value="1"/>
</dbReference>
<keyword evidence="2" id="KW-1185">Reference proteome</keyword>
<evidence type="ECO:0000313" key="2">
    <source>
        <dbReference type="Proteomes" id="UP001316384"/>
    </source>
</evidence>
<organism evidence="1 2">
    <name type="scientific">Cellulomonas xiejunii</name>
    <dbReference type="NCBI Taxonomy" id="2968083"/>
    <lineage>
        <taxon>Bacteria</taxon>
        <taxon>Bacillati</taxon>
        <taxon>Actinomycetota</taxon>
        <taxon>Actinomycetes</taxon>
        <taxon>Micrococcales</taxon>
        <taxon>Cellulomonadaceae</taxon>
        <taxon>Cellulomonas</taxon>
    </lineage>
</organism>
<dbReference type="EMBL" id="CP101987">
    <property type="protein sequence ID" value="UUI73589.1"/>
    <property type="molecule type" value="Genomic_DNA"/>
</dbReference>
<dbReference type="Proteomes" id="UP001316384">
    <property type="component" value="Chromosome"/>
</dbReference>
<evidence type="ECO:0008006" key="3">
    <source>
        <dbReference type="Google" id="ProtNLM"/>
    </source>
</evidence>
<gene>
    <name evidence="1" type="ORF">NP048_09260</name>
</gene>
<dbReference type="RefSeq" id="WP_227578699.1">
    <property type="nucleotide sequence ID" value="NZ_CP101987.1"/>
</dbReference>
<name>A0ABY5KTQ2_9CELL</name>
<sequence>MSRAIARRLAHSGRDRGSALVSAVAIALIGLALASVVVASSIQGARDSGEDRARTAEMHTAEGVVDAVFAELEVGTPCQWPATGSHAGGTSPGGTQATATIAYYDEHDALLPCAAGVVTGTPASAVVTGVATGAGTDVKRAVQTKVNLTPLTIDGRGAAIFAASSILSTNGFTLDTALPDTAVDVWVDSGDVNCNSNVKIDGNLIVVEGTTEISNNCHITQDLWSKKKLTVHEQQGAGLRTVGQDTYVAADATLAGGSKYGRDVIIAGAMTTWGTGPQVAGTTRTGVGAGALPQYVKVGLPEVNYIPSDWVGFDNAGNRAQAYKDWVTSNAVANGAPTWSEMYMPAGNKCTVAGADYSLKGPLVGPTVATVFDTRFCPTTTFQGGLNIKLRADMVIFANNFYATGNFTITSADGDPHQVWIIVPDPDVTPNGVAECNKTVGPNRSGDIKFDSGTNITAPITFFGYTPCTIDTNNTMSLYGQLYGKDVKLRNALKVRYVPIGIPGVDLASTSPVSSSGVRVDVVYKREVKAP</sequence>
<protein>
    <recommendedName>
        <fullName evidence="3">Flp pilus-assembly TadG-like N-terminal domain-containing protein</fullName>
    </recommendedName>
</protein>
<proteinExistence type="predicted"/>
<reference evidence="1 2" key="1">
    <citation type="submission" date="2022-07" db="EMBL/GenBank/DDBJ databases">
        <title>Novel species in genus cellulomonas.</title>
        <authorList>
            <person name="Ye L."/>
        </authorList>
    </citation>
    <scope>NUCLEOTIDE SEQUENCE [LARGE SCALE GENOMIC DNA]</scope>
    <source>
        <strain evidence="2">zg-B89</strain>
    </source>
</reference>
<dbReference type="InterPro" id="IPR011004">
    <property type="entry name" value="Trimer_LpxA-like_sf"/>
</dbReference>
<evidence type="ECO:0000313" key="1">
    <source>
        <dbReference type="EMBL" id="UUI73589.1"/>
    </source>
</evidence>
<accession>A0ABY5KTQ2</accession>